<evidence type="ECO:0000313" key="3">
    <source>
        <dbReference type="Proteomes" id="UP001488838"/>
    </source>
</evidence>
<organism evidence="2 3">
    <name type="scientific">Myodes glareolus</name>
    <name type="common">Bank vole</name>
    <name type="synonym">Clethrionomys glareolus</name>
    <dbReference type="NCBI Taxonomy" id="447135"/>
    <lineage>
        <taxon>Eukaryota</taxon>
        <taxon>Metazoa</taxon>
        <taxon>Chordata</taxon>
        <taxon>Craniata</taxon>
        <taxon>Vertebrata</taxon>
        <taxon>Euteleostomi</taxon>
        <taxon>Mammalia</taxon>
        <taxon>Eutheria</taxon>
        <taxon>Euarchontoglires</taxon>
        <taxon>Glires</taxon>
        <taxon>Rodentia</taxon>
        <taxon>Myomorpha</taxon>
        <taxon>Muroidea</taxon>
        <taxon>Cricetidae</taxon>
        <taxon>Arvicolinae</taxon>
        <taxon>Myodes</taxon>
    </lineage>
</organism>
<dbReference type="Proteomes" id="UP001488838">
    <property type="component" value="Unassembled WGS sequence"/>
</dbReference>
<protein>
    <submittedName>
        <fullName evidence="2">Uncharacterized protein</fullName>
    </submittedName>
</protein>
<keyword evidence="3" id="KW-1185">Reference proteome</keyword>
<accession>A0AAW0HT79</accession>
<sequence>MIPGGWGTRAARCAGSTQESPRHAGRGQAGAETQRPPRAAAKLSEEFEQEGKDLWESMPTLCFSCPSVARLSPEELLSATGR</sequence>
<reference evidence="2 3" key="1">
    <citation type="journal article" date="2023" name="bioRxiv">
        <title>Conserved and derived expression patterns and positive selection on dental genes reveal complex evolutionary context of ever-growing rodent molars.</title>
        <authorList>
            <person name="Calamari Z.T."/>
            <person name="Song A."/>
            <person name="Cohen E."/>
            <person name="Akter M."/>
            <person name="Roy R.D."/>
            <person name="Hallikas O."/>
            <person name="Christensen M.M."/>
            <person name="Li P."/>
            <person name="Marangoni P."/>
            <person name="Jernvall J."/>
            <person name="Klein O.D."/>
        </authorList>
    </citation>
    <scope>NUCLEOTIDE SEQUENCE [LARGE SCALE GENOMIC DNA]</scope>
    <source>
        <strain evidence="2">V071</strain>
    </source>
</reference>
<name>A0AAW0HT79_MYOGA</name>
<proteinExistence type="predicted"/>
<feature type="region of interest" description="Disordered" evidence="1">
    <location>
        <begin position="1"/>
        <end position="48"/>
    </location>
</feature>
<evidence type="ECO:0000256" key="1">
    <source>
        <dbReference type="SAM" id="MobiDB-lite"/>
    </source>
</evidence>
<evidence type="ECO:0000313" key="2">
    <source>
        <dbReference type="EMBL" id="KAK7805283.1"/>
    </source>
</evidence>
<gene>
    <name evidence="2" type="ORF">U0070_027122</name>
</gene>
<comment type="caution">
    <text evidence="2">The sequence shown here is derived from an EMBL/GenBank/DDBJ whole genome shotgun (WGS) entry which is preliminary data.</text>
</comment>
<dbReference type="AlphaFoldDB" id="A0AAW0HT79"/>
<dbReference type="EMBL" id="JBBHLL010000344">
    <property type="protein sequence ID" value="KAK7805283.1"/>
    <property type="molecule type" value="Genomic_DNA"/>
</dbReference>